<gene>
    <name evidence="7" type="ORF">AWN73_20340</name>
</gene>
<keyword evidence="3" id="KW-0378">Hydrolase</keyword>
<evidence type="ECO:0000313" key="8">
    <source>
        <dbReference type="Proteomes" id="UP000238081"/>
    </source>
</evidence>
<dbReference type="InterPro" id="IPR036852">
    <property type="entry name" value="Peptidase_S8/S53_dom_sf"/>
</dbReference>
<proteinExistence type="inferred from homology"/>
<dbReference type="PANTHER" id="PTHR43806:SF11">
    <property type="entry name" value="CEREVISIN-RELATED"/>
    <property type="match status" value="1"/>
</dbReference>
<dbReference type="SUPFAM" id="SSF52743">
    <property type="entry name" value="Subtilisin-like"/>
    <property type="match status" value="2"/>
</dbReference>
<protein>
    <submittedName>
        <fullName evidence="7">Peptidase S8</fullName>
    </submittedName>
</protein>
<keyword evidence="2" id="KW-0645">Protease</keyword>
<dbReference type="InterPro" id="IPR023828">
    <property type="entry name" value="Peptidase_S8_Ser-AS"/>
</dbReference>
<evidence type="ECO:0000313" key="7">
    <source>
        <dbReference type="EMBL" id="PPV11878.1"/>
    </source>
</evidence>
<evidence type="ECO:0000256" key="5">
    <source>
        <dbReference type="PROSITE-ProRule" id="PRU01240"/>
    </source>
</evidence>
<feature type="domain" description="Peptidase S8/S53" evidence="6">
    <location>
        <begin position="25"/>
        <end position="261"/>
    </location>
</feature>
<dbReference type="EMBL" id="LRDH01000179">
    <property type="protein sequence ID" value="PPV11878.1"/>
    <property type="molecule type" value="Genomic_DNA"/>
</dbReference>
<name>A0A2S7F4Q5_CLOBU</name>
<evidence type="ECO:0000259" key="6">
    <source>
        <dbReference type="Pfam" id="PF00082"/>
    </source>
</evidence>
<dbReference type="Gene3D" id="3.40.50.200">
    <property type="entry name" value="Peptidase S8/S53 domain"/>
    <property type="match status" value="2"/>
</dbReference>
<dbReference type="PRINTS" id="PR00723">
    <property type="entry name" value="SUBTILISIN"/>
</dbReference>
<keyword evidence="4" id="KW-0720">Serine protease</keyword>
<dbReference type="PANTHER" id="PTHR43806">
    <property type="entry name" value="PEPTIDASE S8"/>
    <property type="match status" value="1"/>
</dbReference>
<dbReference type="InterPro" id="IPR015500">
    <property type="entry name" value="Peptidase_S8_subtilisin-rel"/>
</dbReference>
<dbReference type="InterPro" id="IPR000209">
    <property type="entry name" value="Peptidase_S8/S53_dom"/>
</dbReference>
<dbReference type="RefSeq" id="WP_043661184.1">
    <property type="nucleotide sequence ID" value="NZ_JSEG01000001.1"/>
</dbReference>
<evidence type="ECO:0000256" key="2">
    <source>
        <dbReference type="ARBA" id="ARBA00022670"/>
    </source>
</evidence>
<comment type="caution">
    <text evidence="5">Lacks conserved residue(s) required for the propagation of feature annotation.</text>
</comment>
<comment type="caution">
    <text evidence="7">The sequence shown here is derived from an EMBL/GenBank/DDBJ whole genome shotgun (WGS) entry which is preliminary data.</text>
</comment>
<organism evidence="7 8">
    <name type="scientific">Clostridium butyricum</name>
    <dbReference type="NCBI Taxonomy" id="1492"/>
    <lineage>
        <taxon>Bacteria</taxon>
        <taxon>Bacillati</taxon>
        <taxon>Bacillota</taxon>
        <taxon>Clostridia</taxon>
        <taxon>Eubacteriales</taxon>
        <taxon>Clostridiaceae</taxon>
        <taxon>Clostridium</taxon>
    </lineage>
</organism>
<sequence length="636" mass="69827">MSDYISNEYLDLLNVPTLWNFRFTGKGVKVAIMESAITTLPGKLNIQGWFNTETNVYTETTPNFDSLSDHGFSTASIISGYTTGVAPDCKLYNVIVKTDMTNIYSSLNSLKKGLKWCIANSIDIINISLEIPFADAELISLTKLAAEKNIIIVSSLGNSSSETCTSFISSGSVLSIGSVNKDKSLSSFSNYGDCIDFVSFGDAVPAYNSKGETISFAGTSASTPLVSGLVALIKQQNKNLSFKELKYILMDNAETLNANLNNNSISFKFPKACLIPCNHKRDLDIVEIEKNIPIQDLKIITDSTINIKDTITPIIQISPKILDNLDVLVTSSNEKLTKINYFSNSITAIDSGYATINFSIPQRNFNKSIVFHILSQLEQQLRYSLNLYNITNLQNKNLSGQNIKVAIIDSGVNIVGNIDSVSYGPNYITYQPTTAVTDTFGQGTITASIVKAIAPNCKLYSIKNQSNAGYSYLGEDLQNKALKWCLDNKMDVVIARNLQLGLYDSKNKLFKQLNDAGILTIVSQLSGDSLKFESSDRSNFLCVGPLNSNKSSNFGYLDVTCYNESFPAYTKDGIFQLISNDNFQYIFGIIGGICTLLKQQNSSLNASSLKSLLPTLCTNMGEFKYFGYGILKAYLL</sequence>
<evidence type="ECO:0000256" key="4">
    <source>
        <dbReference type="ARBA" id="ARBA00022825"/>
    </source>
</evidence>
<dbReference type="Proteomes" id="UP000238081">
    <property type="component" value="Unassembled WGS sequence"/>
</dbReference>
<dbReference type="PROSITE" id="PS51892">
    <property type="entry name" value="SUBTILASE"/>
    <property type="match status" value="1"/>
</dbReference>
<evidence type="ECO:0000256" key="3">
    <source>
        <dbReference type="ARBA" id="ARBA00022801"/>
    </source>
</evidence>
<dbReference type="GO" id="GO:0006508">
    <property type="term" value="P:proteolysis"/>
    <property type="evidence" value="ECO:0007669"/>
    <property type="project" value="UniProtKB-KW"/>
</dbReference>
<dbReference type="InterPro" id="IPR050131">
    <property type="entry name" value="Peptidase_S8_subtilisin-like"/>
</dbReference>
<dbReference type="Pfam" id="PF00082">
    <property type="entry name" value="Peptidase_S8"/>
    <property type="match status" value="1"/>
</dbReference>
<accession>A0A2S7F4Q5</accession>
<comment type="similarity">
    <text evidence="1 5">Belongs to the peptidase S8 family.</text>
</comment>
<dbReference type="GO" id="GO:0004252">
    <property type="term" value="F:serine-type endopeptidase activity"/>
    <property type="evidence" value="ECO:0007669"/>
    <property type="project" value="InterPro"/>
</dbReference>
<reference evidence="7 8" key="1">
    <citation type="submission" date="2016-01" db="EMBL/GenBank/DDBJ databases">
        <title>Characterization of the Clostridium difficile lineages that are prevalent in Hong Kong and China.</title>
        <authorList>
            <person name="Kwok J.S.-L."/>
            <person name="Lam W.-Y."/>
            <person name="Ip M."/>
            <person name="Chan T.-F."/>
            <person name="Hawkey P.M."/>
            <person name="Tsui S.K.-W."/>
        </authorList>
    </citation>
    <scope>NUCLEOTIDE SEQUENCE [LARGE SCALE GENOMIC DNA]</scope>
    <source>
        <strain evidence="7 8">300064</strain>
    </source>
</reference>
<dbReference type="PROSITE" id="PS00138">
    <property type="entry name" value="SUBTILASE_SER"/>
    <property type="match status" value="1"/>
</dbReference>
<dbReference type="AlphaFoldDB" id="A0A2S7F4Q5"/>
<evidence type="ECO:0000256" key="1">
    <source>
        <dbReference type="ARBA" id="ARBA00011073"/>
    </source>
</evidence>